<dbReference type="GO" id="GO:0016020">
    <property type="term" value="C:membrane"/>
    <property type="evidence" value="ECO:0007669"/>
    <property type="project" value="UniProtKB-SubCell"/>
</dbReference>
<evidence type="ECO:0000313" key="7">
    <source>
        <dbReference type="Proteomes" id="UP000008281"/>
    </source>
</evidence>
<feature type="transmembrane region" description="Helical" evidence="5">
    <location>
        <begin position="20"/>
        <end position="42"/>
    </location>
</feature>
<reference evidence="6" key="1">
    <citation type="submission" date="2007-07" db="EMBL/GenBank/DDBJ databases">
        <title>PCAP assembly of the Caenorhabditis remanei genome.</title>
        <authorList>
            <consortium name="The Caenorhabditis remanei Sequencing Consortium"/>
            <person name="Wilson R.K."/>
        </authorList>
    </citation>
    <scope>NUCLEOTIDE SEQUENCE [LARGE SCALE GENOMIC DNA]</scope>
    <source>
        <strain evidence="6">PB4641</strain>
    </source>
</reference>
<organism evidence="7">
    <name type="scientific">Caenorhabditis remanei</name>
    <name type="common">Caenorhabditis vulgaris</name>
    <dbReference type="NCBI Taxonomy" id="31234"/>
    <lineage>
        <taxon>Eukaryota</taxon>
        <taxon>Metazoa</taxon>
        <taxon>Ecdysozoa</taxon>
        <taxon>Nematoda</taxon>
        <taxon>Chromadorea</taxon>
        <taxon>Rhabditida</taxon>
        <taxon>Rhabditina</taxon>
        <taxon>Rhabditomorpha</taxon>
        <taxon>Rhabditoidea</taxon>
        <taxon>Rhabditidae</taxon>
        <taxon>Peloderinae</taxon>
        <taxon>Caenorhabditis</taxon>
    </lineage>
</organism>
<dbReference type="InterPro" id="IPR052854">
    <property type="entry name" value="Serpentine_rcpt_epsilon"/>
</dbReference>
<comment type="subcellular location">
    <subcellularLocation>
        <location evidence="1">Membrane</location>
        <topology evidence="1">Multi-pass membrane protein</topology>
    </subcellularLocation>
</comment>
<dbReference type="AlphaFoldDB" id="E3LPD0"/>
<feature type="transmembrane region" description="Helical" evidence="5">
    <location>
        <begin position="262"/>
        <end position="284"/>
    </location>
</feature>
<feature type="transmembrane region" description="Helical" evidence="5">
    <location>
        <begin position="51"/>
        <end position="72"/>
    </location>
</feature>
<dbReference type="Proteomes" id="UP000008281">
    <property type="component" value="Unassembled WGS sequence"/>
</dbReference>
<protein>
    <submittedName>
        <fullName evidence="6">Uncharacterized protein</fullName>
    </submittedName>
</protein>
<dbReference type="InterPro" id="IPR019408">
    <property type="entry name" value="7TM_GPCR_serpentine_rcpt_Srab"/>
</dbReference>
<evidence type="ECO:0000256" key="4">
    <source>
        <dbReference type="ARBA" id="ARBA00023136"/>
    </source>
</evidence>
<evidence type="ECO:0000313" key="6">
    <source>
        <dbReference type="EMBL" id="EFP05385.1"/>
    </source>
</evidence>
<evidence type="ECO:0000256" key="5">
    <source>
        <dbReference type="SAM" id="Phobius"/>
    </source>
</evidence>
<dbReference type="HOGENOM" id="CLU_072668_0_0_1"/>
<feature type="transmembrane region" description="Helical" evidence="5">
    <location>
        <begin position="130"/>
        <end position="163"/>
    </location>
</feature>
<keyword evidence="7" id="KW-1185">Reference proteome</keyword>
<keyword evidence="3 5" id="KW-1133">Transmembrane helix</keyword>
<feature type="transmembrane region" description="Helical" evidence="5">
    <location>
        <begin position="220"/>
        <end position="242"/>
    </location>
</feature>
<accession>E3LPD0</accession>
<keyword evidence="2 5" id="KW-0812">Transmembrane</keyword>
<evidence type="ECO:0000256" key="2">
    <source>
        <dbReference type="ARBA" id="ARBA00022692"/>
    </source>
</evidence>
<dbReference type="EMBL" id="DS268412">
    <property type="protein sequence ID" value="EFP05385.1"/>
    <property type="molecule type" value="Genomic_DNA"/>
</dbReference>
<dbReference type="InParanoid" id="E3LPD0"/>
<name>E3LPD0_CAERE</name>
<dbReference type="Pfam" id="PF10292">
    <property type="entry name" value="7TM_GPCR_Srab"/>
    <property type="match status" value="1"/>
</dbReference>
<keyword evidence="4 5" id="KW-0472">Membrane</keyword>
<dbReference type="PANTHER" id="PTHR47518:SF7">
    <property type="entry name" value="G_PROTEIN_RECEP_F1_2 DOMAIN-CONTAINING PROTEIN"/>
    <property type="match status" value="1"/>
</dbReference>
<gene>
    <name evidence="6" type="ORF">CRE_27266</name>
</gene>
<sequence length="362" mass="41900">MLGMISTSPNCPIEAQWFVGIYTVVIYAPLAFVYVVVATLFIKHPTAFHPLFVISFFLILLAYTTSNFILFFRNLLEFFFINEFIFSILEFILVSANYYTQPIVILALLERLAATVFVSNYEKSLQWIPYLIGQFICVSVVDYSISFSFFYFQIIFVVLMSLSQHEGNLINNIQIVLSFVICSCLVALFLVNRYKTANSVGKSTLTTRYQLAENIKALRIFVPFIVLDNVISLMFVITSYTISIARKFDEDECNKSSSYVPIFTVFRTIAILIQISMAVIVVYMHESMKVWNWRDCYRRSNRSQDVSITANRPDRLKVSAIFDLDILNFIYFQIKNVLGKNIVEQETGENYFAQLSKQWQKV</sequence>
<dbReference type="OMA" id="HESMKVW"/>
<dbReference type="PANTHER" id="PTHR47518">
    <property type="entry name" value="SERPENTINE RECEPTOR CLASS EPSILON-13-RELATED"/>
    <property type="match status" value="1"/>
</dbReference>
<feature type="transmembrane region" description="Helical" evidence="5">
    <location>
        <begin position="84"/>
        <end position="109"/>
    </location>
</feature>
<dbReference type="eggNOG" id="ENOG502TGGZ">
    <property type="taxonomic scope" value="Eukaryota"/>
</dbReference>
<proteinExistence type="predicted"/>
<evidence type="ECO:0000256" key="1">
    <source>
        <dbReference type="ARBA" id="ARBA00004141"/>
    </source>
</evidence>
<evidence type="ECO:0000256" key="3">
    <source>
        <dbReference type="ARBA" id="ARBA00022989"/>
    </source>
</evidence>
<feature type="transmembrane region" description="Helical" evidence="5">
    <location>
        <begin position="169"/>
        <end position="191"/>
    </location>
</feature>
<dbReference type="FunCoup" id="E3LPD0">
    <property type="interactions" value="1"/>
</dbReference>
<dbReference type="OrthoDB" id="5834256at2759"/>